<evidence type="ECO:0000313" key="8">
    <source>
        <dbReference type="Proteomes" id="UP000692954"/>
    </source>
</evidence>
<feature type="region of interest" description="Disordered" evidence="5">
    <location>
        <begin position="132"/>
        <end position="158"/>
    </location>
</feature>
<accession>A0A8S1KRK2</accession>
<name>A0A8S1KRK2_9CILI</name>
<evidence type="ECO:0000256" key="6">
    <source>
        <dbReference type="SAM" id="Phobius"/>
    </source>
</evidence>
<dbReference type="EMBL" id="CAJJDN010000010">
    <property type="protein sequence ID" value="CAD8056193.1"/>
    <property type="molecule type" value="Genomic_DNA"/>
</dbReference>
<feature type="transmembrane region" description="Helical" evidence="6">
    <location>
        <begin position="12"/>
        <end position="33"/>
    </location>
</feature>
<dbReference type="Pfam" id="PF08507">
    <property type="entry name" value="COPI_assoc"/>
    <property type="match status" value="1"/>
</dbReference>
<proteinExistence type="predicted"/>
<dbReference type="GO" id="GO:0016020">
    <property type="term" value="C:membrane"/>
    <property type="evidence" value="ECO:0007669"/>
    <property type="project" value="UniProtKB-SubCell"/>
</dbReference>
<dbReference type="PANTHER" id="PTHR28128">
    <property type="entry name" value="GOLGI APPARATUS MEMBRANE PROTEIN TVP15"/>
    <property type="match status" value="1"/>
</dbReference>
<evidence type="ECO:0000256" key="3">
    <source>
        <dbReference type="ARBA" id="ARBA00022989"/>
    </source>
</evidence>
<comment type="caution">
    <text evidence="7">The sequence shown here is derived from an EMBL/GenBank/DDBJ whole genome shotgun (WGS) entry which is preliminary data.</text>
</comment>
<feature type="transmembrane region" description="Helical" evidence="6">
    <location>
        <begin position="68"/>
        <end position="87"/>
    </location>
</feature>
<organism evidence="7 8">
    <name type="scientific">Paramecium sonneborni</name>
    <dbReference type="NCBI Taxonomy" id="65129"/>
    <lineage>
        <taxon>Eukaryota</taxon>
        <taxon>Sar</taxon>
        <taxon>Alveolata</taxon>
        <taxon>Ciliophora</taxon>
        <taxon>Intramacronucleata</taxon>
        <taxon>Oligohymenophorea</taxon>
        <taxon>Peniculida</taxon>
        <taxon>Parameciidae</taxon>
        <taxon>Paramecium</taxon>
    </lineage>
</organism>
<feature type="transmembrane region" description="Helical" evidence="6">
    <location>
        <begin position="39"/>
        <end position="61"/>
    </location>
</feature>
<evidence type="ECO:0000256" key="2">
    <source>
        <dbReference type="ARBA" id="ARBA00022692"/>
    </source>
</evidence>
<keyword evidence="8" id="KW-1185">Reference proteome</keyword>
<sequence length="158" mass="17784">MKCDIHCGTKILTLVCGGLIIALAISRFTNLTIEHPQQFILTVHYIWMGAVLILAEFRFAYVHQKFKVLTSFFGRGLYCFFLGTLMISAFSPLQIATAVVLFVVGLIYILLQLFSKKFGWSAEEAKNPYQIPSQNQPNAYQPPYQSNVNFQQGGPALK</sequence>
<reference evidence="7" key="1">
    <citation type="submission" date="2021-01" db="EMBL/GenBank/DDBJ databases">
        <authorList>
            <consortium name="Genoscope - CEA"/>
            <person name="William W."/>
        </authorList>
    </citation>
    <scope>NUCLEOTIDE SEQUENCE</scope>
</reference>
<comment type="subcellular location">
    <subcellularLocation>
        <location evidence="1">Membrane</location>
        <topology evidence="1">Multi-pass membrane protein</topology>
    </subcellularLocation>
</comment>
<protein>
    <recommendedName>
        <fullName evidence="9">COPI associated protein</fullName>
    </recommendedName>
</protein>
<dbReference type="PANTHER" id="PTHR28128:SF3">
    <property type="entry name" value="CHROMOSOME UNDETERMINED SCAFFOLD_46, WHOLE GENOME SHOTGUN SEQUENCE"/>
    <property type="match status" value="1"/>
</dbReference>
<feature type="transmembrane region" description="Helical" evidence="6">
    <location>
        <begin position="93"/>
        <end position="111"/>
    </location>
</feature>
<evidence type="ECO:0000313" key="7">
    <source>
        <dbReference type="EMBL" id="CAD8056193.1"/>
    </source>
</evidence>
<keyword evidence="2 6" id="KW-0812">Transmembrane</keyword>
<feature type="compositionally biased region" description="Low complexity" evidence="5">
    <location>
        <begin position="132"/>
        <end position="147"/>
    </location>
</feature>
<keyword evidence="3 6" id="KW-1133">Transmembrane helix</keyword>
<dbReference type="Proteomes" id="UP000692954">
    <property type="component" value="Unassembled WGS sequence"/>
</dbReference>
<evidence type="ECO:0000256" key="4">
    <source>
        <dbReference type="ARBA" id="ARBA00023136"/>
    </source>
</evidence>
<dbReference type="OrthoDB" id="423534at2759"/>
<gene>
    <name evidence="7" type="ORF">PSON_ATCC_30995.1.T0100113</name>
</gene>
<dbReference type="InterPro" id="IPR013714">
    <property type="entry name" value="Golgi_TVP15"/>
</dbReference>
<evidence type="ECO:0008006" key="9">
    <source>
        <dbReference type="Google" id="ProtNLM"/>
    </source>
</evidence>
<evidence type="ECO:0000256" key="1">
    <source>
        <dbReference type="ARBA" id="ARBA00004141"/>
    </source>
</evidence>
<dbReference type="AlphaFoldDB" id="A0A8S1KRK2"/>
<keyword evidence="4 6" id="KW-0472">Membrane</keyword>
<evidence type="ECO:0000256" key="5">
    <source>
        <dbReference type="SAM" id="MobiDB-lite"/>
    </source>
</evidence>